<evidence type="ECO:0000256" key="4">
    <source>
        <dbReference type="ARBA" id="ARBA00022801"/>
    </source>
</evidence>
<dbReference type="InterPro" id="IPR006311">
    <property type="entry name" value="TAT_signal"/>
</dbReference>
<accession>A0A211ZFE7</accession>
<evidence type="ECO:0000256" key="6">
    <source>
        <dbReference type="ARBA" id="ARBA00039017"/>
    </source>
</evidence>
<keyword evidence="12" id="KW-1185">Reference proteome</keyword>
<dbReference type="FunFam" id="3.40.50.850:FF:000006">
    <property type="entry name" value="Bifunctional pyrazinamidase/nicotinamidase"/>
    <property type="match status" value="1"/>
</dbReference>
<keyword evidence="4" id="KW-0378">Hydrolase</keyword>
<comment type="pathway">
    <text evidence="5">Cofactor biosynthesis; nicotinate biosynthesis; nicotinate from nicotinamide: step 1/1.</text>
</comment>
<comment type="similarity">
    <text evidence="1">Belongs to the isochorismatase family.</text>
</comment>
<evidence type="ECO:0000256" key="8">
    <source>
        <dbReference type="ARBA" id="ARBA00072277"/>
    </source>
</evidence>
<feature type="chain" id="PRO_5012307057" description="Nicotinamidase" evidence="9">
    <location>
        <begin position="31"/>
        <end position="239"/>
    </location>
</feature>
<keyword evidence="9" id="KW-0732">Signal</keyword>
<dbReference type="GO" id="GO:0046872">
    <property type="term" value="F:metal ion binding"/>
    <property type="evidence" value="ECO:0007669"/>
    <property type="project" value="UniProtKB-KW"/>
</dbReference>
<dbReference type="OrthoDB" id="9791276at2"/>
<dbReference type="InterPro" id="IPR036380">
    <property type="entry name" value="Isochorismatase-like_sf"/>
</dbReference>
<dbReference type="RefSeq" id="WP_088154751.1">
    <property type="nucleotide sequence ID" value="NZ_NHON01000071.1"/>
</dbReference>
<evidence type="ECO:0000313" key="11">
    <source>
        <dbReference type="EMBL" id="OWJ64012.1"/>
    </source>
</evidence>
<name>A0A211ZFE7_9PROT</name>
<evidence type="ECO:0000256" key="7">
    <source>
        <dbReference type="ARBA" id="ARBA00043224"/>
    </source>
</evidence>
<dbReference type="Proteomes" id="UP000196655">
    <property type="component" value="Unassembled WGS sequence"/>
</dbReference>
<dbReference type="GO" id="GO:0019363">
    <property type="term" value="P:pyridine nucleotide biosynthetic process"/>
    <property type="evidence" value="ECO:0007669"/>
    <property type="project" value="UniProtKB-KW"/>
</dbReference>
<dbReference type="NCBIfam" id="NF008623">
    <property type="entry name" value="PRK11609.1"/>
    <property type="match status" value="1"/>
</dbReference>
<dbReference type="GO" id="GO:0008936">
    <property type="term" value="F:nicotinamidase activity"/>
    <property type="evidence" value="ECO:0007669"/>
    <property type="project" value="UniProtKB-EC"/>
</dbReference>
<protein>
    <recommendedName>
        <fullName evidence="8">Nicotinamidase</fullName>
        <ecNumber evidence="6">3.5.1.19</ecNumber>
    </recommendedName>
    <alternativeName>
        <fullName evidence="7">Nicotinamide deamidase</fullName>
    </alternativeName>
</protein>
<evidence type="ECO:0000256" key="5">
    <source>
        <dbReference type="ARBA" id="ARBA00037900"/>
    </source>
</evidence>
<dbReference type="PROSITE" id="PS51318">
    <property type="entry name" value="TAT"/>
    <property type="match status" value="1"/>
</dbReference>
<evidence type="ECO:0000259" key="10">
    <source>
        <dbReference type="Pfam" id="PF00857"/>
    </source>
</evidence>
<evidence type="ECO:0000313" key="12">
    <source>
        <dbReference type="Proteomes" id="UP000196655"/>
    </source>
</evidence>
<gene>
    <name evidence="11" type="ORF">BWR60_26785</name>
</gene>
<evidence type="ECO:0000256" key="9">
    <source>
        <dbReference type="SAM" id="SignalP"/>
    </source>
</evidence>
<reference evidence="12" key="1">
    <citation type="submission" date="2017-05" db="EMBL/GenBank/DDBJ databases">
        <authorList>
            <person name="Macchi M."/>
            <person name="Festa S."/>
            <person name="Coppotelli B.M."/>
            <person name="Morelli I.S."/>
        </authorList>
    </citation>
    <scope>NUCLEOTIDE SEQUENCE [LARGE SCALE GENOMIC DNA]</scope>
    <source>
        <strain evidence="12">I</strain>
    </source>
</reference>
<evidence type="ECO:0000256" key="3">
    <source>
        <dbReference type="ARBA" id="ARBA00022723"/>
    </source>
</evidence>
<comment type="caution">
    <text evidence="11">The sequence shown here is derived from an EMBL/GenBank/DDBJ whole genome shotgun (WGS) entry which is preliminary data.</text>
</comment>
<keyword evidence="3" id="KW-0479">Metal-binding</keyword>
<proteinExistence type="inferred from homology"/>
<dbReference type="Gene3D" id="3.40.50.850">
    <property type="entry name" value="Isochorismatase-like"/>
    <property type="match status" value="1"/>
</dbReference>
<dbReference type="SUPFAM" id="SSF52499">
    <property type="entry name" value="Isochorismatase-like hydrolases"/>
    <property type="match status" value="1"/>
</dbReference>
<dbReference type="Pfam" id="PF00857">
    <property type="entry name" value="Isochorismatase"/>
    <property type="match status" value="1"/>
</dbReference>
<evidence type="ECO:0000256" key="1">
    <source>
        <dbReference type="ARBA" id="ARBA00006336"/>
    </source>
</evidence>
<sequence>MSQLSRRSFLLAAGTAAAGAVWLRSGLAAAATITPGDADVLLVIDVQNCFLPGGSLAVADGDKVVPVINALATRFPNIVATQDWHTPGHVSFASAHPGAKPYDTIKLPYGDQVLWPDHCVQGTGGADLSANLKLPTAELVIRKGYHPQVDSYSAFNEADGTPTGLAGYLKERGIRRVFAVGVATDFCVCYSAIDARKAGFEAFVVDDACRGIDTGGSLARAWTAMTAAGVKKIVSADIG</sequence>
<dbReference type="InterPro" id="IPR052347">
    <property type="entry name" value="Isochorismatase_Nicotinamidase"/>
</dbReference>
<feature type="signal peptide" evidence="9">
    <location>
        <begin position="1"/>
        <end position="30"/>
    </location>
</feature>
<dbReference type="PANTHER" id="PTHR11080">
    <property type="entry name" value="PYRAZINAMIDASE/NICOTINAMIDASE"/>
    <property type="match status" value="1"/>
</dbReference>
<dbReference type="CDD" id="cd01011">
    <property type="entry name" value="nicotinamidase"/>
    <property type="match status" value="1"/>
</dbReference>
<organism evidence="11 12">
    <name type="scientific">Inquilinus limosus</name>
    <dbReference type="NCBI Taxonomy" id="171674"/>
    <lineage>
        <taxon>Bacteria</taxon>
        <taxon>Pseudomonadati</taxon>
        <taxon>Pseudomonadota</taxon>
        <taxon>Alphaproteobacteria</taxon>
        <taxon>Rhodospirillales</taxon>
        <taxon>Rhodospirillaceae</taxon>
        <taxon>Inquilinus</taxon>
    </lineage>
</organism>
<dbReference type="AlphaFoldDB" id="A0A211ZFE7"/>
<keyword evidence="2" id="KW-0662">Pyridine nucleotide biosynthesis</keyword>
<dbReference type="EMBL" id="NHON01000071">
    <property type="protein sequence ID" value="OWJ64012.1"/>
    <property type="molecule type" value="Genomic_DNA"/>
</dbReference>
<dbReference type="PANTHER" id="PTHR11080:SF2">
    <property type="entry name" value="LD05707P"/>
    <property type="match status" value="1"/>
</dbReference>
<dbReference type="EC" id="3.5.1.19" evidence="6"/>
<dbReference type="InterPro" id="IPR000868">
    <property type="entry name" value="Isochorismatase-like_dom"/>
</dbReference>
<feature type="domain" description="Isochorismatase-like" evidence="10">
    <location>
        <begin position="40"/>
        <end position="230"/>
    </location>
</feature>
<evidence type="ECO:0000256" key="2">
    <source>
        <dbReference type="ARBA" id="ARBA00022642"/>
    </source>
</evidence>